<keyword evidence="2" id="KW-0540">Nuclease</keyword>
<dbReference type="OrthoDB" id="9807003at2"/>
<name>A0A1V8RMF3_9HYPH</name>
<dbReference type="InterPro" id="IPR036237">
    <property type="entry name" value="Xyl_isomerase-like_sf"/>
</dbReference>
<evidence type="ECO:0000259" key="1">
    <source>
        <dbReference type="Pfam" id="PF01261"/>
    </source>
</evidence>
<comment type="caution">
    <text evidence="2">The sequence shown here is derived from an EMBL/GenBank/DDBJ whole genome shotgun (WGS) entry which is preliminary data.</text>
</comment>
<dbReference type="Gene3D" id="3.20.20.150">
    <property type="entry name" value="Divalent-metal-dependent TIM barrel enzymes"/>
    <property type="match status" value="1"/>
</dbReference>
<accession>A0A1V8RMF3</accession>
<protein>
    <submittedName>
        <fullName evidence="2">Endonuclease</fullName>
    </submittedName>
</protein>
<evidence type="ECO:0000313" key="2">
    <source>
        <dbReference type="EMBL" id="OQM74324.1"/>
    </source>
</evidence>
<dbReference type="AlphaFoldDB" id="A0A1V8RMF3"/>
<dbReference type="EMBL" id="MDET01000034">
    <property type="protein sequence ID" value="OQM74324.1"/>
    <property type="molecule type" value="Genomic_DNA"/>
</dbReference>
<gene>
    <name evidence="2" type="ORF">BFN67_05640</name>
</gene>
<keyword evidence="3" id="KW-1185">Reference proteome</keyword>
<dbReference type="GO" id="GO:0004519">
    <property type="term" value="F:endonuclease activity"/>
    <property type="evidence" value="ECO:0007669"/>
    <property type="project" value="UniProtKB-KW"/>
</dbReference>
<dbReference type="InterPro" id="IPR013022">
    <property type="entry name" value="Xyl_isomerase-like_TIM-brl"/>
</dbReference>
<feature type="domain" description="Xylose isomerase-like TIM barrel" evidence="1">
    <location>
        <begin position="27"/>
        <end position="248"/>
    </location>
</feature>
<dbReference type="Pfam" id="PF01261">
    <property type="entry name" value="AP_endonuc_2"/>
    <property type="match status" value="1"/>
</dbReference>
<reference evidence="2 3" key="1">
    <citation type="journal article" date="2016" name="Int. J. Syst. Evol. Microbiol.">
        <title>Pseudaminobacter manganicus sp. nov., isolated from sludge of a manganese mine.</title>
        <authorList>
            <person name="Li J."/>
            <person name="Huang J."/>
            <person name="Liao S."/>
            <person name="Wang G."/>
        </authorList>
    </citation>
    <scope>NUCLEOTIDE SEQUENCE [LARGE SCALE GENOMIC DNA]</scope>
    <source>
        <strain evidence="2 3">JH-7</strain>
    </source>
</reference>
<organism evidence="2 3">
    <name type="scientific">Manganibacter manganicus</name>
    <dbReference type="NCBI Taxonomy" id="1873176"/>
    <lineage>
        <taxon>Bacteria</taxon>
        <taxon>Pseudomonadati</taxon>
        <taxon>Pseudomonadota</taxon>
        <taxon>Alphaproteobacteria</taxon>
        <taxon>Hyphomicrobiales</taxon>
        <taxon>Phyllobacteriaceae</taxon>
        <taxon>Manganibacter</taxon>
    </lineage>
</organism>
<keyword evidence="2" id="KW-0255">Endonuclease</keyword>
<keyword evidence="2" id="KW-0378">Hydrolase</keyword>
<dbReference type="Proteomes" id="UP000191905">
    <property type="component" value="Unassembled WGS sequence"/>
</dbReference>
<proteinExistence type="predicted"/>
<dbReference type="SUPFAM" id="SSF51658">
    <property type="entry name" value="Xylose isomerase-like"/>
    <property type="match status" value="1"/>
</dbReference>
<dbReference type="STRING" id="1873176.BFN67_05640"/>
<evidence type="ECO:0000313" key="3">
    <source>
        <dbReference type="Proteomes" id="UP000191905"/>
    </source>
</evidence>
<sequence>MKLGLNLSFAIKRWLGGDAMAHIVKNEIGCDIVQFTWDLVDPWWPAEQRDPIAREYAAAFRRAGITIESTFGGLASYTYNHFLAPTPELRALGKEHLKRAIDMTSEMGVRAAGMPFGSFSAADALDPVRRETIYKDAIGAYLDLTHHAKARGLDTLYIEPVPLATEFPSSAPDALRLMKDLNAHSAIPVRLMVDWGHALFTPLFGDKADMDYWMEICGDYIGAFHIQQSDGLLDRHWNFTRDGVITPDRLAEFWRRHRLSSQTYFMEIIYPFEETDEHVLADMKAAVALLRQAA</sequence>
<dbReference type="RefSeq" id="WP_080920939.1">
    <property type="nucleotide sequence ID" value="NZ_MDET01000034.1"/>
</dbReference>